<dbReference type="PROSITE" id="PS50850">
    <property type="entry name" value="MFS"/>
    <property type="match status" value="1"/>
</dbReference>
<feature type="transmembrane region" description="Helical" evidence="3">
    <location>
        <begin position="320"/>
        <end position="337"/>
    </location>
</feature>
<feature type="compositionally biased region" description="Basic residues" evidence="2">
    <location>
        <begin position="146"/>
        <end position="161"/>
    </location>
</feature>
<dbReference type="InterPro" id="IPR011701">
    <property type="entry name" value="MFS"/>
</dbReference>
<dbReference type="EMBL" id="JAODUP010000499">
    <property type="protein sequence ID" value="KAK2148417.1"/>
    <property type="molecule type" value="Genomic_DNA"/>
</dbReference>
<dbReference type="AlphaFoldDB" id="A0AAD9MWK5"/>
<feature type="transmembrane region" description="Helical" evidence="3">
    <location>
        <begin position="290"/>
        <end position="308"/>
    </location>
</feature>
<dbReference type="Proteomes" id="UP001208570">
    <property type="component" value="Unassembled WGS sequence"/>
</dbReference>
<dbReference type="GO" id="GO:0008028">
    <property type="term" value="F:monocarboxylic acid transmembrane transporter activity"/>
    <property type="evidence" value="ECO:0007669"/>
    <property type="project" value="TreeGrafter"/>
</dbReference>
<proteinExistence type="predicted"/>
<dbReference type="InterPro" id="IPR036259">
    <property type="entry name" value="MFS_trans_sf"/>
</dbReference>
<evidence type="ECO:0000259" key="4">
    <source>
        <dbReference type="PROSITE" id="PS50850"/>
    </source>
</evidence>
<organism evidence="5 6">
    <name type="scientific">Paralvinella palmiformis</name>
    <dbReference type="NCBI Taxonomy" id="53620"/>
    <lineage>
        <taxon>Eukaryota</taxon>
        <taxon>Metazoa</taxon>
        <taxon>Spiralia</taxon>
        <taxon>Lophotrochozoa</taxon>
        <taxon>Annelida</taxon>
        <taxon>Polychaeta</taxon>
        <taxon>Sedentaria</taxon>
        <taxon>Canalipalpata</taxon>
        <taxon>Terebellida</taxon>
        <taxon>Terebelliformia</taxon>
        <taxon>Alvinellidae</taxon>
        <taxon>Paralvinella</taxon>
    </lineage>
</organism>
<comment type="caution">
    <text evidence="5">The sequence shown here is derived from an EMBL/GenBank/DDBJ whole genome shotgun (WGS) entry which is preliminary data.</text>
</comment>
<evidence type="ECO:0000256" key="2">
    <source>
        <dbReference type="SAM" id="MobiDB-lite"/>
    </source>
</evidence>
<keyword evidence="3" id="KW-1133">Transmembrane helix</keyword>
<feature type="transmembrane region" description="Helical" evidence="3">
    <location>
        <begin position="253"/>
        <end position="275"/>
    </location>
</feature>
<evidence type="ECO:0000256" key="1">
    <source>
        <dbReference type="ARBA" id="ARBA00004141"/>
    </source>
</evidence>
<dbReference type="PANTHER" id="PTHR11360">
    <property type="entry name" value="MONOCARBOXYLATE TRANSPORTER"/>
    <property type="match status" value="1"/>
</dbReference>
<accession>A0AAD9MWK5</accession>
<feature type="region of interest" description="Disordered" evidence="2">
    <location>
        <begin position="53"/>
        <end position="89"/>
    </location>
</feature>
<protein>
    <recommendedName>
        <fullName evidence="4">Major facilitator superfamily (MFS) profile domain-containing protein</fullName>
    </recommendedName>
</protein>
<name>A0AAD9MWK5_9ANNE</name>
<keyword evidence="3" id="KW-0812">Transmembrane</keyword>
<dbReference type="InterPro" id="IPR020846">
    <property type="entry name" value="MFS_dom"/>
</dbReference>
<evidence type="ECO:0000313" key="6">
    <source>
        <dbReference type="Proteomes" id="UP001208570"/>
    </source>
</evidence>
<evidence type="ECO:0000256" key="3">
    <source>
        <dbReference type="SAM" id="Phobius"/>
    </source>
</evidence>
<feature type="transmembrane region" description="Helical" evidence="3">
    <location>
        <begin position="6"/>
        <end position="28"/>
    </location>
</feature>
<reference evidence="5" key="1">
    <citation type="journal article" date="2023" name="Mol. Biol. Evol.">
        <title>Third-Generation Sequencing Reveals the Adaptive Role of the Epigenome in Three Deep-Sea Polychaetes.</title>
        <authorList>
            <person name="Perez M."/>
            <person name="Aroh O."/>
            <person name="Sun Y."/>
            <person name="Lan Y."/>
            <person name="Juniper S.K."/>
            <person name="Young C.R."/>
            <person name="Angers B."/>
            <person name="Qian P.Y."/>
        </authorList>
    </citation>
    <scope>NUCLEOTIDE SEQUENCE</scope>
    <source>
        <strain evidence="5">P08H-3</strain>
    </source>
</reference>
<dbReference type="PANTHER" id="PTHR11360:SF284">
    <property type="entry name" value="EG:103B4.3 PROTEIN-RELATED"/>
    <property type="match status" value="1"/>
</dbReference>
<dbReference type="InterPro" id="IPR050327">
    <property type="entry name" value="Proton-linked_MCT"/>
</dbReference>
<feature type="domain" description="Major facilitator superfamily (MFS) profile" evidence="4">
    <location>
        <begin position="254"/>
        <end position="374"/>
    </location>
</feature>
<evidence type="ECO:0000313" key="5">
    <source>
        <dbReference type="EMBL" id="KAK2148417.1"/>
    </source>
</evidence>
<dbReference type="GO" id="GO:0016020">
    <property type="term" value="C:membrane"/>
    <property type="evidence" value="ECO:0007669"/>
    <property type="project" value="UniProtKB-SubCell"/>
</dbReference>
<dbReference type="SUPFAM" id="SSF103473">
    <property type="entry name" value="MFS general substrate transporter"/>
    <property type="match status" value="1"/>
</dbReference>
<feature type="region of interest" description="Disordered" evidence="2">
    <location>
        <begin position="140"/>
        <end position="165"/>
    </location>
</feature>
<keyword evidence="3" id="KW-0472">Membrane</keyword>
<gene>
    <name evidence="5" type="ORF">LSH36_499g02041</name>
</gene>
<keyword evidence="6" id="KW-1185">Reference proteome</keyword>
<dbReference type="Gene3D" id="1.20.1250.20">
    <property type="entry name" value="MFS general substrate transporter like domains"/>
    <property type="match status" value="1"/>
</dbReference>
<comment type="subcellular location">
    <subcellularLocation>
        <location evidence="1">Membrane</location>
        <topology evidence="1">Multi-pass membrane protein</topology>
    </subcellularLocation>
</comment>
<dbReference type="Pfam" id="PF07690">
    <property type="entry name" value="MFS_1"/>
    <property type="match status" value="1"/>
</dbReference>
<sequence>MQYYGSWKAAVLIEAGLLLNCVVCGALFRPLEVTTRKAVVADEPEAIEPVLVDDDDGEPAGHGSGTAAGQCNGQVPEIELSPSSTDQRRPDVVYERSFSAVSLPHSTTLNSHQTPNKGSLPGRRLPDFSSDFWINEAGGRGGAPAVHKRSKDHPHHHHQQHHYQVGPLSRKDIFYSGSLKNIPLYNADHDEYTRSITSIHSLPLTLEGGDYDSVDVDADSADCCRRRRRWWRLPSCSTMSWREILDFTVFKDAVFILFIASNFFTSLGFCIPYVFLPDRAKLLGCSRKQGAFLISIIGISNTVGRVVFGFLSDRKGVNRLMLYCTVLTLCGISTMASSLCVTYPLLAVYAGLFGCFVGRWRCAHRGLVVVRWVL</sequence>